<name>A0A7R9BUL0_9CRUS</name>
<evidence type="ECO:0000313" key="3">
    <source>
        <dbReference type="Proteomes" id="UP000678499"/>
    </source>
</evidence>
<dbReference type="EMBL" id="OA885297">
    <property type="protein sequence ID" value="CAD7281877.1"/>
    <property type="molecule type" value="Genomic_DNA"/>
</dbReference>
<feature type="region of interest" description="Disordered" evidence="1">
    <location>
        <begin position="1"/>
        <end position="20"/>
    </location>
</feature>
<dbReference type="AlphaFoldDB" id="A0A7R9BUL0"/>
<feature type="compositionally biased region" description="Low complexity" evidence="1">
    <location>
        <begin position="390"/>
        <end position="402"/>
    </location>
</feature>
<evidence type="ECO:0000256" key="1">
    <source>
        <dbReference type="SAM" id="MobiDB-lite"/>
    </source>
</evidence>
<accession>A0A7R9BUL0</accession>
<feature type="region of interest" description="Disordered" evidence="1">
    <location>
        <begin position="359"/>
        <end position="405"/>
    </location>
</feature>
<organism evidence="2">
    <name type="scientific">Notodromas monacha</name>
    <dbReference type="NCBI Taxonomy" id="399045"/>
    <lineage>
        <taxon>Eukaryota</taxon>
        <taxon>Metazoa</taxon>
        <taxon>Ecdysozoa</taxon>
        <taxon>Arthropoda</taxon>
        <taxon>Crustacea</taxon>
        <taxon>Oligostraca</taxon>
        <taxon>Ostracoda</taxon>
        <taxon>Podocopa</taxon>
        <taxon>Podocopida</taxon>
        <taxon>Cypridocopina</taxon>
        <taxon>Cypridoidea</taxon>
        <taxon>Cyprididae</taxon>
        <taxon>Notodromas</taxon>
    </lineage>
</organism>
<feature type="compositionally biased region" description="Polar residues" evidence="1">
    <location>
        <begin position="359"/>
        <end position="383"/>
    </location>
</feature>
<keyword evidence="3" id="KW-1185">Reference proteome</keyword>
<gene>
    <name evidence="2" type="ORF">NMOB1V02_LOCUS9512</name>
</gene>
<protein>
    <submittedName>
        <fullName evidence="2">Uncharacterized protein</fullName>
    </submittedName>
</protein>
<dbReference type="EMBL" id="CAJPEX010003260">
    <property type="protein sequence ID" value="CAG0922029.1"/>
    <property type="molecule type" value="Genomic_DNA"/>
</dbReference>
<feature type="compositionally biased region" description="Polar residues" evidence="1">
    <location>
        <begin position="1"/>
        <end position="15"/>
    </location>
</feature>
<sequence>REWKPTSTKSRPETSSADEVEDIRLLAANHAKIDAIGLKIQKEILSATRYQVPPQDVSSSASSTFLQSLSSSSSNNSGYDGFVSTHDPALTFPTPPEFASKQPWSRHEGPPVSAENETLFDEALLHDLAETRQFRPDFQVGEFLTDAQRREEKLLEITNNGHDPYPESFLQKGSLANEYKLHAIHNTGIHPPSYIRKKVKKLFPESGNTEELYAPKRNSHRTNTQCSRKRSQALFKRDIQSVVMSDPVSGNLKAKDLPLVETPQNALPPQSAEKQPINSAEILIPKEVLSSLQGPEKAMKLMREEQKDLVSKLQMLQLHQLGVMKKHKQLQHALTPSVRPTTKSMENDVFDRMAAITTQSQKNHSANHMKSTQRPSTTVSIKKSTPGAISNHSSNSHSMSSSKSRENILEENLIDIMKTRGKFWNSEDRDDVTSEELDKHVEIRDSCLGQKRSPQNTIDPLIDAITDPKGSGVINSLEKEKLAEFQEAQRINNTVVELIMEEFSLVDYGVNIVFHSIQKLVMSDDGRLCMQLLCVLTMFSAGDATIVEDQRTTLEPFPSILRDDFVDLLVDPCLWSQDEEDKDLLGASLADIYETPKQQQDDASSLREVNQQRCSQDFCKNTPNPFVDVGKGVADESGIGDWIAGMKHELGPKGIFFQMQALLMMPKSPAVINSSRKSPLLMGPWQSFLPSRMIQHSRRIKRSMEYSSDSEDYNNYDYYYEDHHLDDIPPEVPANRPSRDNFLLGTHKLKASRDLECKKHAWTRNRFGDLLMSMKASVEGTKRWR</sequence>
<evidence type="ECO:0000313" key="2">
    <source>
        <dbReference type="EMBL" id="CAD7281877.1"/>
    </source>
</evidence>
<feature type="non-terminal residue" evidence="2">
    <location>
        <position position="1"/>
    </location>
</feature>
<feature type="region of interest" description="Disordered" evidence="1">
    <location>
        <begin position="93"/>
        <end position="113"/>
    </location>
</feature>
<dbReference type="Proteomes" id="UP000678499">
    <property type="component" value="Unassembled WGS sequence"/>
</dbReference>
<proteinExistence type="predicted"/>
<reference evidence="2" key="1">
    <citation type="submission" date="2020-11" db="EMBL/GenBank/DDBJ databases">
        <authorList>
            <person name="Tran Van P."/>
        </authorList>
    </citation>
    <scope>NUCLEOTIDE SEQUENCE</scope>
</reference>